<dbReference type="Pfam" id="PF13419">
    <property type="entry name" value="HAD_2"/>
    <property type="match status" value="1"/>
</dbReference>
<dbReference type="RefSeq" id="WP_183697435.1">
    <property type="nucleotide sequence ID" value="NZ_JACICA010000009.1"/>
</dbReference>
<dbReference type="PANTHER" id="PTHR21485">
    <property type="entry name" value="HAD SUPERFAMILY MEMBERS CMAS AND KDSC"/>
    <property type="match status" value="1"/>
</dbReference>
<dbReference type="AlphaFoldDB" id="A0A7W5UXA3"/>
<evidence type="ECO:0000256" key="4">
    <source>
        <dbReference type="ARBA" id="ARBA00022723"/>
    </source>
</evidence>
<dbReference type="NCBIfam" id="TIGR01670">
    <property type="entry name" value="KdsC-phosphatas"/>
    <property type="match status" value="1"/>
</dbReference>
<dbReference type="InterPro" id="IPR041492">
    <property type="entry name" value="HAD_2"/>
</dbReference>
<dbReference type="SUPFAM" id="SSF56784">
    <property type="entry name" value="HAD-like"/>
    <property type="match status" value="1"/>
</dbReference>
<dbReference type="GO" id="GO:0019143">
    <property type="term" value="F:3-deoxy-manno-octulosonate-8-phosphatase activity"/>
    <property type="evidence" value="ECO:0007669"/>
    <property type="project" value="UniProtKB-EC"/>
</dbReference>
<keyword evidence="5 8" id="KW-0378">Hydrolase</keyword>
<dbReference type="Gene3D" id="3.40.50.1000">
    <property type="entry name" value="HAD superfamily/HAD-like"/>
    <property type="match status" value="1"/>
</dbReference>
<dbReference type="InterPro" id="IPR036412">
    <property type="entry name" value="HAD-like_sf"/>
</dbReference>
<dbReference type="SFLD" id="SFLDS00003">
    <property type="entry name" value="Haloacid_Dehalogenase"/>
    <property type="match status" value="1"/>
</dbReference>
<evidence type="ECO:0000256" key="2">
    <source>
        <dbReference type="ARBA" id="ARBA00005893"/>
    </source>
</evidence>
<evidence type="ECO:0000256" key="7">
    <source>
        <dbReference type="PIRSR" id="PIRSR006118-2"/>
    </source>
</evidence>
<dbReference type="GO" id="GO:0008781">
    <property type="term" value="F:N-acylneuraminate cytidylyltransferase activity"/>
    <property type="evidence" value="ECO:0007669"/>
    <property type="project" value="TreeGrafter"/>
</dbReference>
<keyword evidence="4 7" id="KW-0479">Metal-binding</keyword>
<sequence length="176" mass="19728">MIDYDLKKIRALAFDVDGVLSTNNVYLFSNDGQPIRTANIKDGYALQLAVKRELQVAIITGGRSPLVRQRYERLGLQNIFDGVSVKIDCFYQWCESANLRPEEVLYMGDDIPDYEVMKACGCPVCPYDAAVEIKEISCYISSCCGGEGCVRDVVEQVLRAKGFWMNGLNDKVAFGW</sequence>
<evidence type="ECO:0000313" key="9">
    <source>
        <dbReference type="Proteomes" id="UP000541425"/>
    </source>
</evidence>
<dbReference type="InterPro" id="IPR050793">
    <property type="entry name" value="CMP-NeuNAc_synthase"/>
</dbReference>
<organism evidence="8 9">
    <name type="scientific">Alloprevotella rava</name>
    <dbReference type="NCBI Taxonomy" id="671218"/>
    <lineage>
        <taxon>Bacteria</taxon>
        <taxon>Pseudomonadati</taxon>
        <taxon>Bacteroidota</taxon>
        <taxon>Bacteroidia</taxon>
        <taxon>Bacteroidales</taxon>
        <taxon>Prevotellaceae</taxon>
        <taxon>Alloprevotella</taxon>
    </lineage>
</organism>
<comment type="similarity">
    <text evidence="2">Belongs to the KdsC family.</text>
</comment>
<dbReference type="EC" id="3.1.3.45" evidence="8"/>
<dbReference type="GO" id="GO:0046872">
    <property type="term" value="F:metal ion binding"/>
    <property type="evidence" value="ECO:0007669"/>
    <property type="project" value="UniProtKB-KW"/>
</dbReference>
<dbReference type="PANTHER" id="PTHR21485:SF3">
    <property type="entry name" value="N-ACYLNEURAMINATE CYTIDYLYLTRANSFERASE"/>
    <property type="match status" value="1"/>
</dbReference>
<comment type="subunit">
    <text evidence="3">Homotetramer.</text>
</comment>
<evidence type="ECO:0000256" key="5">
    <source>
        <dbReference type="ARBA" id="ARBA00022801"/>
    </source>
</evidence>
<keyword evidence="6 7" id="KW-0460">Magnesium</keyword>
<comment type="cofactor">
    <cofactor evidence="1 7">
        <name>Mg(2+)</name>
        <dbReference type="ChEBI" id="CHEBI:18420"/>
    </cofactor>
</comment>
<dbReference type="EMBL" id="JACICA010000009">
    <property type="protein sequence ID" value="MBB3703249.1"/>
    <property type="molecule type" value="Genomic_DNA"/>
</dbReference>
<proteinExistence type="inferred from homology"/>
<evidence type="ECO:0000313" key="8">
    <source>
        <dbReference type="EMBL" id="MBB3703249.1"/>
    </source>
</evidence>
<dbReference type="SFLD" id="SFLDG01136">
    <property type="entry name" value="C1.6:_Phosphoserine_Phosphatas"/>
    <property type="match status" value="1"/>
</dbReference>
<evidence type="ECO:0000256" key="3">
    <source>
        <dbReference type="ARBA" id="ARBA00011881"/>
    </source>
</evidence>
<dbReference type="InterPro" id="IPR023214">
    <property type="entry name" value="HAD_sf"/>
</dbReference>
<dbReference type="InterPro" id="IPR010023">
    <property type="entry name" value="KdsC_fam"/>
</dbReference>
<dbReference type="FunFam" id="3.40.50.1000:FF:000029">
    <property type="entry name" value="3-deoxy-D-manno-octulosonate 8-phosphate phosphatase KdsC"/>
    <property type="match status" value="1"/>
</dbReference>
<gene>
    <name evidence="8" type="ORF">FHS60_001729</name>
</gene>
<reference evidence="8 9" key="1">
    <citation type="submission" date="2020-08" db="EMBL/GenBank/DDBJ databases">
        <title>Genomic Encyclopedia of Type Strains, Phase IV (KMG-IV): sequencing the most valuable type-strain genomes for metagenomic binning, comparative biology and taxonomic classification.</title>
        <authorList>
            <person name="Goeker M."/>
        </authorList>
    </citation>
    <scope>NUCLEOTIDE SEQUENCE [LARGE SCALE GENOMIC DNA]</scope>
    <source>
        <strain evidence="8 9">DSM 22548</strain>
    </source>
</reference>
<feature type="binding site" evidence="7">
    <location>
        <position position="15"/>
    </location>
    <ligand>
        <name>Mg(2+)</name>
        <dbReference type="ChEBI" id="CHEBI:18420"/>
    </ligand>
</feature>
<dbReference type="Proteomes" id="UP000541425">
    <property type="component" value="Unassembled WGS sequence"/>
</dbReference>
<dbReference type="PIRSF" id="PIRSF006118">
    <property type="entry name" value="KDO8-P_Ptase"/>
    <property type="match status" value="1"/>
</dbReference>
<evidence type="ECO:0000256" key="6">
    <source>
        <dbReference type="ARBA" id="ARBA00022842"/>
    </source>
</evidence>
<name>A0A7W5UXA3_9BACT</name>
<feature type="binding site" evidence="7">
    <location>
        <position position="17"/>
    </location>
    <ligand>
        <name>substrate</name>
    </ligand>
</feature>
<protein>
    <submittedName>
        <fullName evidence="8">3-deoxy-D-manno-octulosonate 8-phosphate phosphatase (KDO 8-P phosphatase)</fullName>
        <ecNumber evidence="8">3.1.3.45</ecNumber>
    </submittedName>
</protein>
<comment type="caution">
    <text evidence="8">The sequence shown here is derived from an EMBL/GenBank/DDBJ whole genome shotgun (WGS) entry which is preliminary data.</text>
</comment>
<evidence type="ECO:0000256" key="1">
    <source>
        <dbReference type="ARBA" id="ARBA00001946"/>
    </source>
</evidence>
<accession>A0A7W5UXA3</accession>
<feature type="binding site" evidence="7">
    <location>
        <position position="109"/>
    </location>
    <ligand>
        <name>Mg(2+)</name>
        <dbReference type="ChEBI" id="CHEBI:18420"/>
    </ligand>
</feature>
<dbReference type="SFLD" id="SFLDG01138">
    <property type="entry name" value="C1.6.2:_Deoxy-d-mannose-octulo"/>
    <property type="match status" value="1"/>
</dbReference>